<dbReference type="PANTHER" id="PTHR35707">
    <property type="entry name" value="OS06G0608100 PROTEIN"/>
    <property type="match status" value="1"/>
</dbReference>
<comment type="caution">
    <text evidence="3">The sequence shown here is derived from an EMBL/GenBank/DDBJ whole genome shotgun (WGS) entry which is preliminary data.</text>
</comment>
<feature type="domain" description="Knl1 C-terminal RWD" evidence="2">
    <location>
        <begin position="1040"/>
        <end position="1192"/>
    </location>
</feature>
<feature type="compositionally biased region" description="Basic and acidic residues" evidence="1">
    <location>
        <begin position="282"/>
        <end position="293"/>
    </location>
</feature>
<feature type="region of interest" description="Disordered" evidence="1">
    <location>
        <begin position="275"/>
        <end position="298"/>
    </location>
</feature>
<evidence type="ECO:0000313" key="3">
    <source>
        <dbReference type="EMBL" id="GFY97673.1"/>
    </source>
</evidence>
<gene>
    <name evidence="3" type="ORF">Acr_12g0002140</name>
</gene>
<feature type="region of interest" description="Disordered" evidence="1">
    <location>
        <begin position="860"/>
        <end position="902"/>
    </location>
</feature>
<sequence>MASKVAEDQCNTETEEGTIALQKKRSRRVSFAEITSVHVFDRDDEYETPPDPKPNSDESNGGLDFLLDSPHGDDSTQNEEYSEGNDGEIDARRSFFRPMESPSPGSTIGSATSNDEDNFFGPVSASFIRPGRLSDSAVSDENHDITMDSTAFSLHFRSLARSDSGGDLKTPTGVHLSFEEKTPTQNALPTNVGSSMVLTGAKKPISASSTSVDKLSGSSYSDDMSLVGENPHKYDYARISPGLDALLAEGRKDLHASSDSDKIIISRSTIDLKSRFSPSNKHSVDREPNDGRGNDMGAIDAPALLAEPFSSHKKLDGANGGHNFSPVRQITSGFSSEMHDADAFIDKKNLSPNQLTKGVLSSKSKLSGALEMMPNLDFDAANCGTPSNPDIKVEHTDVFAPREYESPLAGSLSSLSAKRRRIVLDSASPSKNLQFTTPSQKVPGSLVTDETRKHCDGLSSIQKSISKLEMLKASPFSSAFKVNINSASILSKYNRRTPSYNTVLDTNREDAQIRCVDTSVGHSEDQLCILAQENGEQMSAIDVETSENTVDIYHVRGATGVAKDGSSTGYMSPGFKLVEAEETLLSQFPWSGNKLPKNFLTSGDPTKGMVVTSGTGSLLAEITLDHAKDKKKTGISPRTVPSSEKNTEKSSLASKEYWSSLSGELNLYDQDNKIKSIDSGYDGVSSENVRNGSLLTRAQSRPTMIEINHSKESTGIETMFSGEKNAHALQDESGAVGNFQTPLADKMAKNVQSTIFDGDLQIGADPVRLRDLTTGRVKAYSRYSASPFVLRGDNEPPHHKQVVELFTQSPSRKELHDAAHNDRARSFVMEDVLSPNSSQLKNSFASFSVLKRTREDMIPRDSDFSETARNRRPKHHRSARCDSEFFSEPPNESNPETSAVGRETRLEHWADIGVLEDVLVNLRRLQMHDMLCTDIRSQKSLQNLSDHQRKKIAEAKLFLLRFVHEQAKLQLLFVKREKLLKKVQLLSSGIQESQMLKLNTLPHLSVPRARDAHVDSSHCQTVDFEGIHVEEGAGDKVTALRQVLNSSERKITSLTKSFHTSCKMKGEPNHVDTILLVNDHLKKKACCRFIRLDLQLWDVDNLESSNGHHNIVLNYLGFIIQRIAVNVGPVSSIVVSNNLNDVNILKNFPNMDVCTAFAFVLNANSTRKYVGSRSLIQETQITSSVLGNLLDVIEEVRAARVDLQNLPYTSFCSPSVERLELHLHFIDFKSGRKVALALDMSCLKWGIYPSEAIPSLLEGPAIASRKQLPEPLSAEIRAVTQTLKAGYSRIIRLCSFIQRTWFHYRALLLKVSEGMSIYSVLWWDYGQAVCFAPSDIGPPLSFSSSFN</sequence>
<name>A0A7J0FGE8_9ERIC</name>
<keyword evidence="4" id="KW-1185">Reference proteome</keyword>
<protein>
    <recommendedName>
        <fullName evidence="2">Knl1 C-terminal RWD domain-containing protein</fullName>
    </recommendedName>
</protein>
<feature type="compositionally biased region" description="Polar residues" evidence="1">
    <location>
        <begin position="103"/>
        <end position="113"/>
    </location>
</feature>
<dbReference type="PANTHER" id="PTHR35707:SF1">
    <property type="entry name" value="SPC7 KINETOCHORE PROTEIN DOMAIN-CONTAINING PROTEIN"/>
    <property type="match status" value="1"/>
</dbReference>
<dbReference type="OrthoDB" id="1929367at2759"/>
<feature type="region of interest" description="Disordered" evidence="1">
    <location>
        <begin position="629"/>
        <end position="653"/>
    </location>
</feature>
<dbReference type="InterPro" id="IPR040850">
    <property type="entry name" value="Knl1_RWD_C"/>
</dbReference>
<accession>A0A7J0FGE8</accession>
<feature type="region of interest" description="Disordered" evidence="1">
    <location>
        <begin position="1"/>
        <end position="26"/>
    </location>
</feature>
<evidence type="ECO:0000256" key="1">
    <source>
        <dbReference type="SAM" id="MobiDB-lite"/>
    </source>
</evidence>
<feature type="compositionally biased region" description="Basic and acidic residues" evidence="1">
    <location>
        <begin position="860"/>
        <end position="869"/>
    </location>
</feature>
<feature type="compositionally biased region" description="Acidic residues" evidence="1">
    <location>
        <begin position="76"/>
        <end position="88"/>
    </location>
</feature>
<evidence type="ECO:0000313" key="4">
    <source>
        <dbReference type="Proteomes" id="UP000585474"/>
    </source>
</evidence>
<dbReference type="Proteomes" id="UP000585474">
    <property type="component" value="Unassembled WGS sequence"/>
</dbReference>
<feature type="region of interest" description="Disordered" evidence="1">
    <location>
        <begin position="38"/>
        <end position="116"/>
    </location>
</feature>
<evidence type="ECO:0000259" key="2">
    <source>
        <dbReference type="Pfam" id="PF18210"/>
    </source>
</evidence>
<organism evidence="3 4">
    <name type="scientific">Actinidia rufa</name>
    <dbReference type="NCBI Taxonomy" id="165716"/>
    <lineage>
        <taxon>Eukaryota</taxon>
        <taxon>Viridiplantae</taxon>
        <taxon>Streptophyta</taxon>
        <taxon>Embryophyta</taxon>
        <taxon>Tracheophyta</taxon>
        <taxon>Spermatophyta</taxon>
        <taxon>Magnoliopsida</taxon>
        <taxon>eudicotyledons</taxon>
        <taxon>Gunneridae</taxon>
        <taxon>Pentapetalae</taxon>
        <taxon>asterids</taxon>
        <taxon>Ericales</taxon>
        <taxon>Actinidiaceae</taxon>
        <taxon>Actinidia</taxon>
    </lineage>
</organism>
<reference evidence="3 4" key="1">
    <citation type="submission" date="2019-07" db="EMBL/GenBank/DDBJ databases">
        <title>De Novo Assembly of kiwifruit Actinidia rufa.</title>
        <authorList>
            <person name="Sugita-Konishi S."/>
            <person name="Sato K."/>
            <person name="Mori E."/>
            <person name="Abe Y."/>
            <person name="Kisaki G."/>
            <person name="Hamano K."/>
            <person name="Suezawa K."/>
            <person name="Otani M."/>
            <person name="Fukuda T."/>
            <person name="Manabe T."/>
            <person name="Gomi K."/>
            <person name="Tabuchi M."/>
            <person name="Akimitsu K."/>
            <person name="Kataoka I."/>
        </authorList>
    </citation>
    <scope>NUCLEOTIDE SEQUENCE [LARGE SCALE GENOMIC DNA]</scope>
    <source>
        <strain evidence="4">cv. Fuchu</strain>
    </source>
</reference>
<feature type="compositionally biased region" description="Polar residues" evidence="1">
    <location>
        <begin position="639"/>
        <end position="653"/>
    </location>
</feature>
<dbReference type="Pfam" id="PF18210">
    <property type="entry name" value="Knl1_RWD_C"/>
    <property type="match status" value="1"/>
</dbReference>
<dbReference type="EMBL" id="BJWL01000012">
    <property type="protein sequence ID" value="GFY97673.1"/>
    <property type="molecule type" value="Genomic_DNA"/>
</dbReference>
<proteinExistence type="predicted"/>